<dbReference type="InterPro" id="IPR016181">
    <property type="entry name" value="Acyl_CoA_acyltransferase"/>
</dbReference>
<comment type="caution">
    <text evidence="4">The sequence shown here is derived from an EMBL/GenBank/DDBJ whole genome shotgun (WGS) entry which is preliminary data.</text>
</comment>
<dbReference type="AlphaFoldDB" id="A0A0N0XFK7"/>
<dbReference type="InterPro" id="IPR000182">
    <property type="entry name" value="GNAT_dom"/>
</dbReference>
<keyword evidence="2 4" id="KW-0012">Acyltransferase</keyword>
<accession>A0A0N0XFK7</accession>
<protein>
    <submittedName>
        <fullName evidence="4">Putative N-acetyltransferase YsnE</fullName>
        <ecNumber evidence="4">2.3.1.-</ecNumber>
    </submittedName>
</protein>
<evidence type="ECO:0000313" key="4">
    <source>
        <dbReference type="EMBL" id="KPC49162.1"/>
    </source>
</evidence>
<dbReference type="EMBL" id="LAQT01000038">
    <property type="protein sequence ID" value="KPC49162.1"/>
    <property type="molecule type" value="Genomic_DNA"/>
</dbReference>
<gene>
    <name evidence="4" type="primary">ysnE</name>
    <name evidence="4" type="ORF">WG78_21620</name>
</gene>
<sequence>MLPEIAVNFSIRLETPAQPDVVRLISALDTHQTPLYPVESNYTTDISRLTYADVAFAVARTAYGEAIGCGGVLLTAAHGELKRMYVQPAWRGNGIGSAILRFLEQQARAHGLRRVYLETGIYQPEAIDLYRRAGYEACAAFSGYQPDPLSLFMLKAL</sequence>
<keyword evidence="5" id="KW-1185">Reference proteome</keyword>
<proteinExistence type="predicted"/>
<keyword evidence="1 4" id="KW-0808">Transferase</keyword>
<dbReference type="RefSeq" id="WP_236692102.1">
    <property type="nucleotide sequence ID" value="NZ_LAQT01000038.1"/>
</dbReference>
<evidence type="ECO:0000259" key="3">
    <source>
        <dbReference type="PROSITE" id="PS51186"/>
    </source>
</evidence>
<dbReference type="Gene3D" id="3.40.630.30">
    <property type="match status" value="1"/>
</dbReference>
<evidence type="ECO:0000313" key="5">
    <source>
        <dbReference type="Proteomes" id="UP000037939"/>
    </source>
</evidence>
<dbReference type="STRING" id="857265.WG78_21620"/>
<reference evidence="4 5" key="1">
    <citation type="submission" date="2015-07" db="EMBL/GenBank/DDBJ databases">
        <title>Draft genome sequence of the Amantichitinum ursilacus IGB-41, a new chitin-degrading bacterium.</title>
        <authorList>
            <person name="Kirstahler P."/>
            <person name="Guenther M."/>
            <person name="Grumaz C."/>
            <person name="Rupp S."/>
            <person name="Zibek S."/>
            <person name="Sohn K."/>
        </authorList>
    </citation>
    <scope>NUCLEOTIDE SEQUENCE [LARGE SCALE GENOMIC DNA]</scope>
    <source>
        <strain evidence="4 5">IGB-41</strain>
    </source>
</reference>
<evidence type="ECO:0000256" key="1">
    <source>
        <dbReference type="ARBA" id="ARBA00022679"/>
    </source>
</evidence>
<name>A0A0N0XFK7_9NEIS</name>
<dbReference type="GO" id="GO:0016747">
    <property type="term" value="F:acyltransferase activity, transferring groups other than amino-acyl groups"/>
    <property type="evidence" value="ECO:0007669"/>
    <property type="project" value="InterPro"/>
</dbReference>
<dbReference type="PROSITE" id="PS51186">
    <property type="entry name" value="GNAT"/>
    <property type="match status" value="1"/>
</dbReference>
<feature type="domain" description="N-acetyltransferase" evidence="3">
    <location>
        <begin position="9"/>
        <end position="157"/>
    </location>
</feature>
<dbReference type="InterPro" id="IPR050832">
    <property type="entry name" value="Bact_Acetyltransf"/>
</dbReference>
<evidence type="ECO:0000256" key="2">
    <source>
        <dbReference type="ARBA" id="ARBA00023315"/>
    </source>
</evidence>
<dbReference type="SUPFAM" id="SSF55729">
    <property type="entry name" value="Acyl-CoA N-acyltransferases (Nat)"/>
    <property type="match status" value="1"/>
</dbReference>
<dbReference type="CDD" id="cd04301">
    <property type="entry name" value="NAT_SF"/>
    <property type="match status" value="1"/>
</dbReference>
<dbReference type="EC" id="2.3.1.-" evidence="4"/>
<dbReference type="PANTHER" id="PTHR43877:SF2">
    <property type="entry name" value="AMINOALKYLPHOSPHONATE N-ACETYLTRANSFERASE-RELATED"/>
    <property type="match status" value="1"/>
</dbReference>
<organism evidence="4 5">
    <name type="scientific">Amantichitinum ursilacus</name>
    <dbReference type="NCBI Taxonomy" id="857265"/>
    <lineage>
        <taxon>Bacteria</taxon>
        <taxon>Pseudomonadati</taxon>
        <taxon>Pseudomonadota</taxon>
        <taxon>Betaproteobacteria</taxon>
        <taxon>Neisseriales</taxon>
        <taxon>Chitinibacteraceae</taxon>
        <taxon>Amantichitinum</taxon>
    </lineage>
</organism>
<dbReference type="Pfam" id="PF00583">
    <property type="entry name" value="Acetyltransf_1"/>
    <property type="match status" value="1"/>
</dbReference>
<dbReference type="Proteomes" id="UP000037939">
    <property type="component" value="Unassembled WGS sequence"/>
</dbReference>
<dbReference type="PANTHER" id="PTHR43877">
    <property type="entry name" value="AMINOALKYLPHOSPHONATE N-ACETYLTRANSFERASE-RELATED-RELATED"/>
    <property type="match status" value="1"/>
</dbReference>